<accession>A0A8H6C7A9</accession>
<evidence type="ECO:0000256" key="3">
    <source>
        <dbReference type="ARBA" id="ARBA00022989"/>
    </source>
</evidence>
<feature type="transmembrane region" description="Helical" evidence="6">
    <location>
        <begin position="260"/>
        <end position="279"/>
    </location>
</feature>
<dbReference type="Proteomes" id="UP000593566">
    <property type="component" value="Unassembled WGS sequence"/>
</dbReference>
<evidence type="ECO:0000256" key="5">
    <source>
        <dbReference type="SAM" id="MobiDB-lite"/>
    </source>
</evidence>
<keyword evidence="3 6" id="KW-1133">Transmembrane helix</keyword>
<proteinExistence type="predicted"/>
<evidence type="ECO:0000259" key="7">
    <source>
        <dbReference type="PROSITE" id="PS50850"/>
    </source>
</evidence>
<organism evidence="8 9">
    <name type="scientific">Letharia lupina</name>
    <dbReference type="NCBI Taxonomy" id="560253"/>
    <lineage>
        <taxon>Eukaryota</taxon>
        <taxon>Fungi</taxon>
        <taxon>Dikarya</taxon>
        <taxon>Ascomycota</taxon>
        <taxon>Pezizomycotina</taxon>
        <taxon>Lecanoromycetes</taxon>
        <taxon>OSLEUM clade</taxon>
        <taxon>Lecanoromycetidae</taxon>
        <taxon>Lecanorales</taxon>
        <taxon>Lecanorineae</taxon>
        <taxon>Parmeliaceae</taxon>
        <taxon>Letharia</taxon>
    </lineage>
</organism>
<feature type="transmembrane region" description="Helical" evidence="6">
    <location>
        <begin position="100"/>
        <end position="118"/>
    </location>
</feature>
<dbReference type="RefSeq" id="XP_037147717.1">
    <property type="nucleotide sequence ID" value="XM_037296536.1"/>
</dbReference>
<gene>
    <name evidence="8" type="ORF">HO133_005628</name>
</gene>
<keyword evidence="2 6" id="KW-0812">Transmembrane</keyword>
<reference evidence="8 9" key="1">
    <citation type="journal article" date="2020" name="Genomics">
        <title>Complete, high-quality genomes from long-read metagenomic sequencing of two wolf lichen thalli reveals enigmatic genome architecture.</title>
        <authorList>
            <person name="McKenzie S.K."/>
            <person name="Walston R.F."/>
            <person name="Allen J.L."/>
        </authorList>
    </citation>
    <scope>NUCLEOTIDE SEQUENCE [LARGE SCALE GENOMIC DNA]</scope>
    <source>
        <strain evidence="8">WasteWater1</strain>
    </source>
</reference>
<feature type="transmembrane region" description="Helical" evidence="6">
    <location>
        <begin position="220"/>
        <end position="240"/>
    </location>
</feature>
<dbReference type="CDD" id="cd17476">
    <property type="entry name" value="MFS_Amf1_MDR_like"/>
    <property type="match status" value="1"/>
</dbReference>
<dbReference type="SUPFAM" id="SSF103473">
    <property type="entry name" value="MFS general substrate transporter"/>
    <property type="match status" value="1"/>
</dbReference>
<dbReference type="PANTHER" id="PTHR42718:SF1">
    <property type="entry name" value="LOW AFFINITY AMMONIUM TRANSPORTER"/>
    <property type="match status" value="1"/>
</dbReference>
<dbReference type="GO" id="GO:0016020">
    <property type="term" value="C:membrane"/>
    <property type="evidence" value="ECO:0007669"/>
    <property type="project" value="UniProtKB-SubCell"/>
</dbReference>
<name>A0A8H6C7A9_9LECA</name>
<dbReference type="EMBL" id="JACCJB010000022">
    <property type="protein sequence ID" value="KAF6218282.1"/>
    <property type="molecule type" value="Genomic_DNA"/>
</dbReference>
<evidence type="ECO:0000256" key="4">
    <source>
        <dbReference type="ARBA" id="ARBA00023136"/>
    </source>
</evidence>
<comment type="subcellular location">
    <subcellularLocation>
        <location evidence="1">Membrane</location>
        <topology evidence="1">Multi-pass membrane protein</topology>
    </subcellularLocation>
</comment>
<dbReference type="PROSITE" id="PS50850">
    <property type="entry name" value="MFS"/>
    <property type="match status" value="1"/>
</dbReference>
<evidence type="ECO:0000256" key="2">
    <source>
        <dbReference type="ARBA" id="ARBA00022692"/>
    </source>
</evidence>
<dbReference type="InterPro" id="IPR011701">
    <property type="entry name" value="MFS"/>
</dbReference>
<sequence>MADEESGTSTLQEQDQDKELQQHVTHDDDRNGEEKDKQQADLSKIESTKSIAETLPLGKEILFVGLICCAQFTTQVGLGQCLAILHVIGDSYGLSNPGELSWLIAAYSLTVGTFILLAGRLGDVYGYKRMLIIGFSWFSVWSMIAGLAVYSNHVLFNFARVFQGVGPAICLPNGLAILGASYAPGPRKAMVFAIFGATAPGGAVMGAVFAGLFSLAWWPWTFWSFAIVLACIAVVGSYVIPEPPKKFTKAMTLREKIAELDLLGGLCGVTALILINFAWNQSGVVTWAKAYVYVCLILGALFTAAFFFIELRVATSPLIPFDALSTDVAFVLACVACGWSCFGIWVYYLWQFYEQLRGASPLHAAAWTIPVAISGAIASVTTGFLLGRLRPAWVMTIALTAFTVGTILIATAPVEQSYWAQSFVCTIVIPWGMDMSFPAATLILSDAVAKKHQGIAASLVNTIVNYSISLALGFAGTVESHVNHGGKTPKDVLLGFRGACFHGDIATSALHIDKAGINRMIPIAGVMAIVDFNRTGKSHEIETLALQRSPLAPKDVGCAVIRWYHDTGEGQV</sequence>
<feature type="transmembrane region" description="Helical" evidence="6">
    <location>
        <begin position="393"/>
        <end position="412"/>
    </location>
</feature>
<protein>
    <recommendedName>
        <fullName evidence="7">Major facilitator superfamily (MFS) profile domain-containing protein</fullName>
    </recommendedName>
</protein>
<dbReference type="AlphaFoldDB" id="A0A8H6C7A9"/>
<evidence type="ECO:0000256" key="1">
    <source>
        <dbReference type="ARBA" id="ARBA00004141"/>
    </source>
</evidence>
<feature type="transmembrane region" description="Helical" evidence="6">
    <location>
        <begin position="291"/>
        <end position="309"/>
    </location>
</feature>
<dbReference type="InterPro" id="IPR036259">
    <property type="entry name" value="MFS_trans_sf"/>
</dbReference>
<comment type="caution">
    <text evidence="8">The sequence shown here is derived from an EMBL/GenBank/DDBJ whole genome shotgun (WGS) entry which is preliminary data.</text>
</comment>
<feature type="transmembrane region" description="Helical" evidence="6">
    <location>
        <begin position="162"/>
        <end position="183"/>
    </location>
</feature>
<dbReference type="GO" id="GO:0022857">
    <property type="term" value="F:transmembrane transporter activity"/>
    <property type="evidence" value="ECO:0007669"/>
    <property type="project" value="InterPro"/>
</dbReference>
<dbReference type="InterPro" id="IPR020846">
    <property type="entry name" value="MFS_dom"/>
</dbReference>
<dbReference type="Gene3D" id="1.20.1250.20">
    <property type="entry name" value="MFS general substrate transporter like domains"/>
    <property type="match status" value="2"/>
</dbReference>
<feature type="domain" description="Major facilitator superfamily (MFS) profile" evidence="7">
    <location>
        <begin position="63"/>
        <end position="515"/>
    </location>
</feature>
<evidence type="ECO:0000256" key="6">
    <source>
        <dbReference type="SAM" id="Phobius"/>
    </source>
</evidence>
<feature type="transmembrane region" description="Helical" evidence="6">
    <location>
        <begin position="190"/>
        <end position="214"/>
    </location>
</feature>
<dbReference type="GeneID" id="59334033"/>
<feature type="transmembrane region" description="Helical" evidence="6">
    <location>
        <begin position="130"/>
        <end position="150"/>
    </location>
</feature>
<feature type="compositionally biased region" description="Basic and acidic residues" evidence="5">
    <location>
        <begin position="15"/>
        <end position="43"/>
    </location>
</feature>
<evidence type="ECO:0000313" key="9">
    <source>
        <dbReference type="Proteomes" id="UP000593566"/>
    </source>
</evidence>
<keyword evidence="4 6" id="KW-0472">Membrane</keyword>
<feature type="transmembrane region" description="Helical" evidence="6">
    <location>
        <begin position="329"/>
        <end position="350"/>
    </location>
</feature>
<evidence type="ECO:0000313" key="8">
    <source>
        <dbReference type="EMBL" id="KAF6218282.1"/>
    </source>
</evidence>
<dbReference type="Pfam" id="PF07690">
    <property type="entry name" value="MFS_1"/>
    <property type="match status" value="1"/>
</dbReference>
<feature type="transmembrane region" description="Helical" evidence="6">
    <location>
        <begin position="362"/>
        <end position="386"/>
    </location>
</feature>
<keyword evidence="9" id="KW-1185">Reference proteome</keyword>
<dbReference type="PANTHER" id="PTHR42718">
    <property type="entry name" value="MAJOR FACILITATOR SUPERFAMILY MULTIDRUG TRANSPORTER MFSC"/>
    <property type="match status" value="1"/>
</dbReference>
<feature type="region of interest" description="Disordered" evidence="5">
    <location>
        <begin position="1"/>
        <end position="43"/>
    </location>
</feature>